<sequence>MAGHARDVVITGIGILSPVGLNVTEFRQSLLSNRSGIQLWESPQLSRRIPAGVIGKDFSSEFSKLELPYMDRCSQIAMLAARQAMADAGIEQFADHAQRAGLYYGSVGGGVKTEHDWVRQFHVDHVEGAKPYTIMASMLNAAPALISIKHKILGPVITNSSACSSSGAAIGEASRAIRDGYLDLALAGGAEAALTPTFVALWSGLRALAEADPNDVSRSCRPFSLDRTGLVLSEGAVFLMLESRAHAEKRGVAAYCRLSGYGIASDGYHIGTPHSQGQAAALRAVLADAGLRPDQVSYYNAHATATRGGDPVESAAVREVFADATDQLPVSSTKGIHGHLLGGASAIELAACVLAIEGSFLPATAHLDAVDPECALRHVANRPWLDTPVEHAVSLSAGFGGTNVALAVSKEHELRTKNIAGDVSTIT</sequence>
<dbReference type="PROSITE" id="PS52004">
    <property type="entry name" value="KS3_2"/>
    <property type="match status" value="1"/>
</dbReference>
<dbReference type="InterPro" id="IPR016039">
    <property type="entry name" value="Thiolase-like"/>
</dbReference>
<keyword evidence="5" id="KW-1003">Cell membrane</keyword>
<dbReference type="InterPro" id="IPR000794">
    <property type="entry name" value="Beta-ketoacyl_synthase"/>
</dbReference>
<dbReference type="PANTHER" id="PTHR11712">
    <property type="entry name" value="POLYKETIDE SYNTHASE-RELATED"/>
    <property type="match status" value="1"/>
</dbReference>
<dbReference type="RefSeq" id="WP_092409555.1">
    <property type="nucleotide sequence ID" value="NZ_FOVF01000027.1"/>
</dbReference>
<name>A0A1I4ZM63_9GAMM</name>
<organism evidence="16 17">
    <name type="scientific">Dokdonella immobilis</name>
    <dbReference type="NCBI Taxonomy" id="578942"/>
    <lineage>
        <taxon>Bacteria</taxon>
        <taxon>Pseudomonadati</taxon>
        <taxon>Pseudomonadota</taxon>
        <taxon>Gammaproteobacteria</taxon>
        <taxon>Lysobacterales</taxon>
        <taxon>Rhodanobacteraceae</taxon>
        <taxon>Dokdonella</taxon>
    </lineage>
</organism>
<dbReference type="Gene3D" id="3.40.47.10">
    <property type="match status" value="1"/>
</dbReference>
<dbReference type="AlphaFoldDB" id="A0A1I4ZM63"/>
<dbReference type="PANTHER" id="PTHR11712:SF352">
    <property type="entry name" value="3-OXOACYL-[ACYL-CARRIER-PROTEIN] SYNTHASE"/>
    <property type="match status" value="1"/>
</dbReference>
<keyword evidence="9" id="KW-1133">Transmembrane helix</keyword>
<gene>
    <name evidence="16" type="ORF">SAMN05216289_12710</name>
</gene>
<dbReference type="Pfam" id="PF02801">
    <property type="entry name" value="Ketoacyl-synt_C"/>
    <property type="match status" value="1"/>
</dbReference>
<evidence type="ECO:0000256" key="13">
    <source>
        <dbReference type="ARBA" id="ARBA00041756"/>
    </source>
</evidence>
<comment type="subcellular location">
    <subcellularLocation>
        <location evidence="1">Cell inner membrane</location>
    </subcellularLocation>
</comment>
<evidence type="ECO:0000256" key="7">
    <source>
        <dbReference type="ARBA" id="ARBA00022679"/>
    </source>
</evidence>
<evidence type="ECO:0000256" key="3">
    <source>
        <dbReference type="ARBA" id="ARBA00008467"/>
    </source>
</evidence>
<evidence type="ECO:0000256" key="11">
    <source>
        <dbReference type="ARBA" id="ARBA00037576"/>
    </source>
</evidence>
<dbReference type="GO" id="GO:0004315">
    <property type="term" value="F:3-oxoacyl-[acyl-carrier-protein] synthase activity"/>
    <property type="evidence" value="ECO:0007669"/>
    <property type="project" value="TreeGrafter"/>
</dbReference>
<dbReference type="InterPro" id="IPR014031">
    <property type="entry name" value="Ketoacyl_synth_C"/>
</dbReference>
<evidence type="ECO:0000256" key="12">
    <source>
        <dbReference type="ARBA" id="ARBA00039445"/>
    </source>
</evidence>
<evidence type="ECO:0000313" key="17">
    <source>
        <dbReference type="Proteomes" id="UP000198575"/>
    </source>
</evidence>
<keyword evidence="7 14" id="KW-0808">Transferase</keyword>
<keyword evidence="6" id="KW-0997">Cell inner membrane</keyword>
<evidence type="ECO:0000256" key="2">
    <source>
        <dbReference type="ARBA" id="ARBA00005189"/>
    </source>
</evidence>
<evidence type="ECO:0000256" key="6">
    <source>
        <dbReference type="ARBA" id="ARBA00022519"/>
    </source>
</evidence>
<dbReference type="GO" id="GO:0006633">
    <property type="term" value="P:fatty acid biosynthetic process"/>
    <property type="evidence" value="ECO:0007669"/>
    <property type="project" value="TreeGrafter"/>
</dbReference>
<evidence type="ECO:0000256" key="9">
    <source>
        <dbReference type="ARBA" id="ARBA00022989"/>
    </source>
</evidence>
<evidence type="ECO:0000256" key="5">
    <source>
        <dbReference type="ARBA" id="ARBA00022475"/>
    </source>
</evidence>
<dbReference type="SUPFAM" id="SSF53901">
    <property type="entry name" value="Thiolase-like"/>
    <property type="match status" value="2"/>
</dbReference>
<dbReference type="InterPro" id="IPR014030">
    <property type="entry name" value="Ketoacyl_synth_N"/>
</dbReference>
<keyword evidence="10" id="KW-0472">Membrane</keyword>
<keyword evidence="4" id="KW-0536">Nodulation</keyword>
<feature type="domain" description="Ketosynthase family 3 (KS3)" evidence="15">
    <location>
        <begin position="5"/>
        <end position="410"/>
    </location>
</feature>
<reference evidence="16 17" key="1">
    <citation type="submission" date="2016-10" db="EMBL/GenBank/DDBJ databases">
        <authorList>
            <person name="de Groot N.N."/>
        </authorList>
    </citation>
    <scope>NUCLEOTIDE SEQUENCE [LARGE SCALE GENOMIC DNA]</scope>
    <source>
        <strain evidence="16 17">CGMCC 1.7659</strain>
    </source>
</reference>
<evidence type="ECO:0000256" key="4">
    <source>
        <dbReference type="ARBA" id="ARBA00022458"/>
    </source>
</evidence>
<accession>A0A1I4ZM63</accession>
<dbReference type="GO" id="GO:0005886">
    <property type="term" value="C:plasma membrane"/>
    <property type="evidence" value="ECO:0007669"/>
    <property type="project" value="UniProtKB-SubCell"/>
</dbReference>
<dbReference type="CDD" id="cd00834">
    <property type="entry name" value="KAS_I_II"/>
    <property type="match status" value="1"/>
</dbReference>
<proteinExistence type="inferred from homology"/>
<dbReference type="Proteomes" id="UP000198575">
    <property type="component" value="Unassembled WGS sequence"/>
</dbReference>
<dbReference type="STRING" id="578942.SAMN05216289_12710"/>
<dbReference type="EMBL" id="FOVF01000027">
    <property type="protein sequence ID" value="SFN51288.1"/>
    <property type="molecule type" value="Genomic_DNA"/>
</dbReference>
<comment type="function">
    <text evidence="11">Proposed to synthesize NOD factor fatty acyl chain. Involved in the synthesis of a highly unsaturated fatty acid moiety, which forms part of a lipo-oligosaccharide that is responsible for host specificity.</text>
</comment>
<dbReference type="Pfam" id="PF00109">
    <property type="entry name" value="ketoacyl-synt"/>
    <property type="match status" value="1"/>
</dbReference>
<evidence type="ECO:0000256" key="14">
    <source>
        <dbReference type="RuleBase" id="RU003694"/>
    </source>
</evidence>
<evidence type="ECO:0000313" key="16">
    <source>
        <dbReference type="EMBL" id="SFN51288.1"/>
    </source>
</evidence>
<evidence type="ECO:0000256" key="10">
    <source>
        <dbReference type="ARBA" id="ARBA00023136"/>
    </source>
</evidence>
<keyword evidence="17" id="KW-1185">Reference proteome</keyword>
<dbReference type="OrthoDB" id="9808669at2"/>
<dbReference type="SMART" id="SM00825">
    <property type="entry name" value="PKS_KS"/>
    <property type="match status" value="1"/>
</dbReference>
<protein>
    <recommendedName>
        <fullName evidence="12">Nodulation protein E</fullName>
    </recommendedName>
    <alternativeName>
        <fullName evidence="13">Host-specificity of nodulation protein B</fullName>
    </alternativeName>
</protein>
<keyword evidence="8" id="KW-0812">Transmembrane</keyword>
<evidence type="ECO:0000256" key="8">
    <source>
        <dbReference type="ARBA" id="ARBA00022692"/>
    </source>
</evidence>
<comment type="pathway">
    <text evidence="2">Lipid metabolism.</text>
</comment>
<evidence type="ECO:0000256" key="1">
    <source>
        <dbReference type="ARBA" id="ARBA00004533"/>
    </source>
</evidence>
<evidence type="ECO:0000259" key="15">
    <source>
        <dbReference type="PROSITE" id="PS52004"/>
    </source>
</evidence>
<comment type="similarity">
    <text evidence="3 14">Belongs to the thiolase-like superfamily. Beta-ketoacyl-ACP synthases family.</text>
</comment>
<dbReference type="InterPro" id="IPR020841">
    <property type="entry name" value="PKS_Beta-ketoAc_synthase_dom"/>
</dbReference>